<evidence type="ECO:0000313" key="2">
    <source>
        <dbReference type="EMBL" id="HJG79012.1"/>
    </source>
</evidence>
<dbReference type="PANTHER" id="PTHR30292">
    <property type="entry name" value="UNCHARACTERIZED PROTEIN YBGL-RELATED"/>
    <property type="match status" value="1"/>
</dbReference>
<dbReference type="InterPro" id="IPR005501">
    <property type="entry name" value="LamB/YcsF/PxpA-like"/>
</dbReference>
<keyword evidence="1" id="KW-0067">ATP-binding</keyword>
<keyword evidence="1" id="KW-0378">Hydrolase</keyword>
<organism evidence="2 3">
    <name type="scientific">Brevibacterium senegalense</name>
    <dbReference type="NCBI Taxonomy" id="1033736"/>
    <lineage>
        <taxon>Bacteria</taxon>
        <taxon>Bacillati</taxon>
        <taxon>Actinomycetota</taxon>
        <taxon>Actinomycetes</taxon>
        <taxon>Micrococcales</taxon>
        <taxon>Brevibacteriaceae</taxon>
        <taxon>Brevibacterium</taxon>
    </lineage>
</organism>
<evidence type="ECO:0000256" key="1">
    <source>
        <dbReference type="HAMAP-Rule" id="MF_00691"/>
    </source>
</evidence>
<keyword evidence="1" id="KW-0547">Nucleotide-binding</keyword>
<dbReference type="Gene3D" id="3.20.20.370">
    <property type="entry name" value="Glycoside hydrolase/deacetylase"/>
    <property type="match status" value="1"/>
</dbReference>
<dbReference type="NCBIfam" id="NF003816">
    <property type="entry name" value="PRK05406.1-5"/>
    <property type="match status" value="1"/>
</dbReference>
<dbReference type="EC" id="3.5.2.9" evidence="1"/>
<comment type="function">
    <text evidence="1">Catalyzes the cleavage of 5-oxoproline to form L-glutamate coupled to the hydrolysis of ATP to ADP and inorganic phosphate.</text>
</comment>
<comment type="catalytic activity">
    <reaction evidence="1">
        <text>5-oxo-L-proline + ATP + 2 H2O = L-glutamate + ADP + phosphate + H(+)</text>
        <dbReference type="Rhea" id="RHEA:10348"/>
        <dbReference type="ChEBI" id="CHEBI:15377"/>
        <dbReference type="ChEBI" id="CHEBI:15378"/>
        <dbReference type="ChEBI" id="CHEBI:29985"/>
        <dbReference type="ChEBI" id="CHEBI:30616"/>
        <dbReference type="ChEBI" id="CHEBI:43474"/>
        <dbReference type="ChEBI" id="CHEBI:58402"/>
        <dbReference type="ChEBI" id="CHEBI:456216"/>
        <dbReference type="EC" id="3.5.2.9"/>
    </reaction>
</comment>
<comment type="subunit">
    <text evidence="1">Forms a complex composed of PxpA, PxpB and PxpC.</text>
</comment>
<dbReference type="GO" id="GO:0017168">
    <property type="term" value="F:5-oxoprolinase (ATP-hydrolyzing) activity"/>
    <property type="evidence" value="ECO:0007669"/>
    <property type="project" value="UniProtKB-UniRule"/>
</dbReference>
<dbReference type="Pfam" id="PF03746">
    <property type="entry name" value="LamB_YcsF"/>
    <property type="match status" value="1"/>
</dbReference>
<dbReference type="CDD" id="cd10787">
    <property type="entry name" value="LamB_YcsF_like"/>
    <property type="match status" value="1"/>
</dbReference>
<dbReference type="InterPro" id="IPR011330">
    <property type="entry name" value="Glyco_hydro/deAcase_b/a-brl"/>
</dbReference>
<dbReference type="EMBL" id="DYUK01000024">
    <property type="protein sequence ID" value="HJG79012.1"/>
    <property type="molecule type" value="Genomic_DNA"/>
</dbReference>
<proteinExistence type="inferred from homology"/>
<reference evidence="2" key="1">
    <citation type="journal article" date="2021" name="PeerJ">
        <title>Extensive microbial diversity within the chicken gut microbiome revealed by metagenomics and culture.</title>
        <authorList>
            <person name="Gilroy R."/>
            <person name="Ravi A."/>
            <person name="Getino M."/>
            <person name="Pursley I."/>
            <person name="Horton D.L."/>
            <person name="Alikhan N.F."/>
            <person name="Baker D."/>
            <person name="Gharbi K."/>
            <person name="Hall N."/>
            <person name="Watson M."/>
            <person name="Adriaenssens E.M."/>
            <person name="Foster-Nyarko E."/>
            <person name="Jarju S."/>
            <person name="Secka A."/>
            <person name="Antonio M."/>
            <person name="Oren A."/>
            <person name="Chaudhuri R.R."/>
            <person name="La Ragione R."/>
            <person name="Hildebrand F."/>
            <person name="Pallen M.J."/>
        </authorList>
    </citation>
    <scope>NUCLEOTIDE SEQUENCE</scope>
    <source>
        <strain evidence="2">ChiGjej5B5-7349</strain>
    </source>
</reference>
<dbReference type="Proteomes" id="UP000784435">
    <property type="component" value="Unassembled WGS sequence"/>
</dbReference>
<dbReference type="NCBIfam" id="NF003814">
    <property type="entry name" value="PRK05406.1-3"/>
    <property type="match status" value="1"/>
</dbReference>
<comment type="similarity">
    <text evidence="1">Belongs to the LamB/PxpA family.</text>
</comment>
<gene>
    <name evidence="1" type="primary">pxpA</name>
    <name evidence="2" type="ORF">K8V08_01210</name>
</gene>
<dbReference type="SUPFAM" id="SSF88713">
    <property type="entry name" value="Glycoside hydrolase/deacetylase"/>
    <property type="match status" value="1"/>
</dbReference>
<dbReference type="AlphaFoldDB" id="A0A921MBG2"/>
<evidence type="ECO:0000313" key="3">
    <source>
        <dbReference type="Proteomes" id="UP000784435"/>
    </source>
</evidence>
<dbReference type="HAMAP" id="MF_00691">
    <property type="entry name" value="PxpA"/>
    <property type="match status" value="1"/>
</dbReference>
<dbReference type="GO" id="GO:0005975">
    <property type="term" value="P:carbohydrate metabolic process"/>
    <property type="evidence" value="ECO:0007669"/>
    <property type="project" value="InterPro"/>
</dbReference>
<dbReference type="GO" id="GO:0005524">
    <property type="term" value="F:ATP binding"/>
    <property type="evidence" value="ECO:0007669"/>
    <property type="project" value="UniProtKB-UniRule"/>
</dbReference>
<reference evidence="2" key="2">
    <citation type="submission" date="2021-09" db="EMBL/GenBank/DDBJ databases">
        <authorList>
            <person name="Gilroy R."/>
        </authorList>
    </citation>
    <scope>NUCLEOTIDE SEQUENCE</scope>
    <source>
        <strain evidence="2">ChiGjej5B5-7349</strain>
    </source>
</reference>
<comment type="caution">
    <text evidence="2">The sequence shown here is derived from an EMBL/GenBank/DDBJ whole genome shotgun (WGS) entry which is preliminary data.</text>
</comment>
<name>A0A921MBG2_9MICO</name>
<sequence>MKVIDMNSDAAESFGSWVMGDDARILDSVTSVNVACGFHGGDARTMQQVTALAAERGIAVGAHVGYRDLPGFGRRFIAYSYDDLFAETLYQLGALRGIARTQGTDVTYVKPHGALGHAIMHDDTQARAVIDAVAAFDSSLALLLMPGSTAVEHASTVGLRVVLEAFADRAYLPDGRLVPRTQEGAVLHDGQQIIENMLRFVEEGVVVAQDGTHVVLGAKSICVHSDTPGAIEMARSIRAALETAGVTIRSFV</sequence>
<accession>A0A921MBG2</accession>
<dbReference type="PANTHER" id="PTHR30292:SF0">
    <property type="entry name" value="5-OXOPROLINASE SUBUNIT A"/>
    <property type="match status" value="1"/>
</dbReference>
<protein>
    <recommendedName>
        <fullName evidence="1">5-oxoprolinase subunit A</fullName>
        <shortName evidence="1">5-OPase subunit A</shortName>
        <ecNumber evidence="1">3.5.2.9</ecNumber>
    </recommendedName>
    <alternativeName>
        <fullName evidence="1">5-oxoprolinase (ATP-hydrolyzing) subunit A</fullName>
    </alternativeName>
</protein>